<proteinExistence type="predicted"/>
<comment type="caution">
    <text evidence="1">The sequence shown here is derived from an EMBL/GenBank/DDBJ whole genome shotgun (WGS) entry which is preliminary data.</text>
</comment>
<accession>A0AAW9H7R2</accession>
<evidence type="ECO:0000313" key="1">
    <source>
        <dbReference type="EMBL" id="MDY4380167.1"/>
    </source>
</evidence>
<evidence type="ECO:0000313" key="2">
    <source>
        <dbReference type="Proteomes" id="UP001269968"/>
    </source>
</evidence>
<gene>
    <name evidence="1" type="ORF">SOV92_20545</name>
</gene>
<reference evidence="1" key="1">
    <citation type="submission" date="2023-11" db="EMBL/GenBank/DDBJ databases">
        <title>Comparative genomics revealed phylogeny of phytopathogenic Pectobacterium aroidearum based on whole-genome sequencing and function of putative horizontal acquire islands in P. aroidearum PccS1.</title>
        <authorList>
            <person name="Fan J."/>
            <person name="Yang L."/>
        </authorList>
    </citation>
    <scope>NUCLEOTIDE SEQUENCE</scope>
    <source>
        <strain evidence="1">NJAU140</strain>
    </source>
</reference>
<protein>
    <submittedName>
        <fullName evidence="1">Uncharacterized protein</fullName>
    </submittedName>
</protein>
<sequence>MIAEDECNDYDLPRADLLLVKRRAPQMKLLRVWRQGVRVF</sequence>
<name>A0AAW9H7R2_9GAMM</name>
<dbReference type="RefSeq" id="WP_320715129.1">
    <property type="nucleotide sequence ID" value="NZ_JAXHOZ010000085.1"/>
</dbReference>
<organism evidence="1 2">
    <name type="scientific">Pectobacterium brasiliense</name>
    <dbReference type="NCBI Taxonomy" id="180957"/>
    <lineage>
        <taxon>Bacteria</taxon>
        <taxon>Pseudomonadati</taxon>
        <taxon>Pseudomonadota</taxon>
        <taxon>Gammaproteobacteria</taxon>
        <taxon>Enterobacterales</taxon>
        <taxon>Pectobacteriaceae</taxon>
        <taxon>Pectobacterium</taxon>
    </lineage>
</organism>
<dbReference type="AlphaFoldDB" id="A0AAW9H7R2"/>
<dbReference type="Proteomes" id="UP001269968">
    <property type="component" value="Unassembled WGS sequence"/>
</dbReference>
<dbReference type="EMBL" id="JAXHOZ010000085">
    <property type="protein sequence ID" value="MDY4380167.1"/>
    <property type="molecule type" value="Genomic_DNA"/>
</dbReference>